<protein>
    <recommendedName>
        <fullName evidence="2">WD repeat-containing protein 48</fullName>
    </recommendedName>
    <alternativeName>
        <fullName evidence="5">USP1-associated factor 1</fullName>
    </alternativeName>
</protein>
<evidence type="ECO:0000313" key="12">
    <source>
        <dbReference type="Proteomes" id="UP001642483"/>
    </source>
</evidence>
<feature type="transmembrane region" description="Helical" evidence="9">
    <location>
        <begin position="998"/>
        <end position="1018"/>
    </location>
</feature>
<evidence type="ECO:0000256" key="6">
    <source>
        <dbReference type="PROSITE-ProRule" id="PRU00206"/>
    </source>
</evidence>
<dbReference type="InterPro" id="IPR001368">
    <property type="entry name" value="TNFR/NGFR_Cys_rich_reg"/>
</dbReference>
<dbReference type="PROSITE" id="PS00678">
    <property type="entry name" value="WD_REPEATS_1"/>
    <property type="match status" value="2"/>
</dbReference>
<feature type="region of interest" description="Disordered" evidence="8">
    <location>
        <begin position="617"/>
        <end position="645"/>
    </location>
</feature>
<dbReference type="InterPro" id="IPR015943">
    <property type="entry name" value="WD40/YVTN_repeat-like_dom_sf"/>
</dbReference>
<dbReference type="PROSITE" id="PS00652">
    <property type="entry name" value="TNFR_NGFR_1"/>
    <property type="match status" value="2"/>
</dbReference>
<evidence type="ECO:0000256" key="2">
    <source>
        <dbReference type="ARBA" id="ARBA00021209"/>
    </source>
</evidence>
<keyword evidence="3 7" id="KW-0853">WD repeat</keyword>
<dbReference type="InterPro" id="IPR020472">
    <property type="entry name" value="WD40_PAC1"/>
</dbReference>
<dbReference type="PRINTS" id="PR00320">
    <property type="entry name" value="GPROTEINBRPT"/>
</dbReference>
<dbReference type="PROSITE" id="PS50294">
    <property type="entry name" value="WD_REPEATS_REGION"/>
    <property type="match status" value="4"/>
</dbReference>
<keyword evidence="9" id="KW-0472">Membrane</keyword>
<feature type="repeat" description="WD" evidence="7">
    <location>
        <begin position="167"/>
        <end position="199"/>
    </location>
</feature>
<dbReference type="Pfam" id="PF11816">
    <property type="entry name" value="DUF3337"/>
    <property type="match status" value="1"/>
</dbReference>
<dbReference type="PANTHER" id="PTHR19862:SF14">
    <property type="entry name" value="WD REPEAT-CONTAINING PROTEIN 48"/>
    <property type="match status" value="1"/>
</dbReference>
<accession>A0ABP0F4S9</accession>
<feature type="region of interest" description="Disordered" evidence="8">
    <location>
        <begin position="882"/>
        <end position="928"/>
    </location>
</feature>
<feature type="repeat" description="WD" evidence="7">
    <location>
        <begin position="74"/>
        <end position="115"/>
    </location>
</feature>
<dbReference type="Proteomes" id="UP001642483">
    <property type="component" value="Unassembled WGS sequence"/>
</dbReference>
<gene>
    <name evidence="11" type="ORF">CVLEPA_LOCUS4351</name>
</gene>
<dbReference type="PANTHER" id="PTHR19862">
    <property type="entry name" value="WD REPEAT-CONTAINING PROTEIN 48"/>
    <property type="match status" value="1"/>
</dbReference>
<evidence type="ECO:0000256" key="9">
    <source>
        <dbReference type="SAM" id="Phobius"/>
    </source>
</evidence>
<keyword evidence="4" id="KW-0677">Repeat</keyword>
<feature type="compositionally biased region" description="Low complexity" evidence="8">
    <location>
        <begin position="618"/>
        <end position="629"/>
    </location>
</feature>
<feature type="region of interest" description="Disordered" evidence="8">
    <location>
        <begin position="1031"/>
        <end position="1052"/>
    </location>
</feature>
<feature type="repeat" description="TNFR-Cys" evidence="6">
    <location>
        <begin position="762"/>
        <end position="803"/>
    </location>
</feature>
<comment type="similarity">
    <text evidence="1">Belongs to the WD repeat WDR48 family.</text>
</comment>
<evidence type="ECO:0000259" key="10">
    <source>
        <dbReference type="PROSITE" id="PS50050"/>
    </source>
</evidence>
<keyword evidence="9" id="KW-1133">Transmembrane helix</keyword>
<dbReference type="PROSITE" id="PS50050">
    <property type="entry name" value="TNFR_NGFR_2"/>
    <property type="match status" value="2"/>
</dbReference>
<name>A0ABP0F4S9_CLALP</name>
<evidence type="ECO:0000256" key="7">
    <source>
        <dbReference type="PROSITE-ProRule" id="PRU00221"/>
    </source>
</evidence>
<dbReference type="SUPFAM" id="SSF50978">
    <property type="entry name" value="WD40 repeat-like"/>
    <property type="match status" value="1"/>
</dbReference>
<comment type="caution">
    <text evidence="11">The sequence shown here is derived from an EMBL/GenBank/DDBJ whole genome shotgun (WGS) entry which is preliminary data.</text>
</comment>
<proteinExistence type="inferred from homology"/>
<dbReference type="PROSITE" id="PS50082">
    <property type="entry name" value="WD_REPEATS_2"/>
    <property type="match status" value="5"/>
</dbReference>
<reference evidence="11 12" key="1">
    <citation type="submission" date="2024-02" db="EMBL/GenBank/DDBJ databases">
        <authorList>
            <person name="Daric V."/>
            <person name="Darras S."/>
        </authorList>
    </citation>
    <scope>NUCLEOTIDE SEQUENCE [LARGE SCALE GENOMIC DNA]</scope>
</reference>
<feature type="domain" description="TNFR-Cys" evidence="10">
    <location>
        <begin position="721"/>
        <end position="760"/>
    </location>
</feature>
<feature type="domain" description="TNFR-Cys" evidence="10">
    <location>
        <begin position="762"/>
        <end position="803"/>
    </location>
</feature>
<feature type="repeat" description="WD" evidence="7">
    <location>
        <begin position="116"/>
        <end position="157"/>
    </location>
</feature>
<dbReference type="EMBL" id="CAWYQH010000013">
    <property type="protein sequence ID" value="CAK8674675.1"/>
    <property type="molecule type" value="Genomic_DNA"/>
</dbReference>
<feature type="repeat" description="TNFR-Cys" evidence="6">
    <location>
        <begin position="721"/>
        <end position="760"/>
    </location>
</feature>
<dbReference type="Pfam" id="PF00400">
    <property type="entry name" value="WD40"/>
    <property type="match status" value="5"/>
</dbReference>
<evidence type="ECO:0000256" key="8">
    <source>
        <dbReference type="SAM" id="MobiDB-lite"/>
    </source>
</evidence>
<dbReference type="Gene3D" id="2.10.50.10">
    <property type="entry name" value="Tumor Necrosis Factor Receptor, subunit A, domain 2"/>
    <property type="match status" value="2"/>
</dbReference>
<keyword evidence="12" id="KW-1185">Reference proteome</keyword>
<organism evidence="11 12">
    <name type="scientific">Clavelina lepadiformis</name>
    <name type="common">Light-bulb sea squirt</name>
    <name type="synonym">Ascidia lepadiformis</name>
    <dbReference type="NCBI Taxonomy" id="159417"/>
    <lineage>
        <taxon>Eukaryota</taxon>
        <taxon>Metazoa</taxon>
        <taxon>Chordata</taxon>
        <taxon>Tunicata</taxon>
        <taxon>Ascidiacea</taxon>
        <taxon>Aplousobranchia</taxon>
        <taxon>Clavelinidae</taxon>
        <taxon>Clavelina</taxon>
    </lineage>
</organism>
<dbReference type="InterPro" id="IPR036322">
    <property type="entry name" value="WD40_repeat_dom_sf"/>
</dbReference>
<dbReference type="InterPro" id="IPR021772">
    <property type="entry name" value="WDR48/Bun107"/>
</dbReference>
<evidence type="ECO:0000256" key="1">
    <source>
        <dbReference type="ARBA" id="ARBA00006917"/>
    </source>
</evidence>
<keyword evidence="9" id="KW-0812">Transmembrane</keyword>
<evidence type="ECO:0000256" key="3">
    <source>
        <dbReference type="ARBA" id="ARBA00022574"/>
    </source>
</evidence>
<dbReference type="InterPro" id="IPR051246">
    <property type="entry name" value="WDR48"/>
</dbReference>
<sequence>MTMQQRREPLGARKKIQVSFVIRDAAEKYNRSGVNALQLDRTSGRLFTAGRDSIIRIWDAETKDKDSDPYVASMEHHTDWVNDIVLCCNGKTLISASSDTTVKVWNAHRGFCMSTLRTHKDYVRTLAYAKHKEHVASAGLDKQIFIWDVNTLTALTTTRNTVTTSNVNGCKNSIYSVAMNDSGTILVAGSTERAIRVWDPRTCDKRMKLKGHTDNVKALIVNRDGTQVLSGSSDGTIRLWSLGQQKCIATVRVHNEGVWTLAALQDTSSFSFVYSSGRDGRIICTDFRNADFPNYLVCQEDAPVIKLQLDDKEIPEKVYCCTANSHVNAWPLKPNDMNPAQGIQNEEFYEPECLKPYSMQPCYTIPGGSSITQYKVLSDKRYILTQDTENKVALWDVLTARCAEDLGTVDFDDEVKRREKILYVPNWFAVDLKLGMLSIHLEERECFSAWMTAKDVTGFEESDTVTKINYGGLLLHALLQHWPSTHHSVADQESTENDVADPATLQEKSLNHYLKVPPHTPVIFSEVGGRTLFRLLCADAAGETEAMLLQETIPPWVLQAVIENKIATPFLKLSFFLQPHQSSGLKPNKSANSKLLANEMLTVAKVMDHVHEKIICANDDTSQSSNNDNPAERSEESPSVADATEVNKDSVAAADNKVELLCADQVLDPEYNLRTVNEYLKQHIRIKIVIKMTRHFPVVVHVLFLSVLVMMQIVAGMPFRQCTPFRQYFDKNSSACKECSPCQSGYGVKYSCKSNRDTVCQQCKPGLTYSLRRRRSGSPCYACKQCSGREVIKPCTPTSDTVCGECPLGTYWDAIWSECKECSYCYSGRAESLVGPVVTSCMKKEIPSTHWCAKLRSPPYRAPLLRSKTLKNGATVFYAGSETGVSAEPQDQDKQPEKQTTTKTREINEGTTVSTTPHDHEANEDVMNDPVYVELSDVDKSRFLDTVSFDDEASGNWMSDDEDDVTNLVVMRFVKPTATSETTTFTASCSNSNYIFTISYWVLATSLLLFLVNVICFVQLRKQRKEKHPYKPIYNPHNVRNTPRNSRFDMKM</sequence>
<dbReference type="SMART" id="SM00208">
    <property type="entry name" value="TNFR"/>
    <property type="match status" value="3"/>
</dbReference>
<comment type="caution">
    <text evidence="6">Lacks conserved residue(s) required for the propagation of feature annotation.</text>
</comment>
<feature type="repeat" description="WD" evidence="7">
    <location>
        <begin position="27"/>
        <end position="68"/>
    </location>
</feature>
<evidence type="ECO:0000256" key="4">
    <source>
        <dbReference type="ARBA" id="ARBA00022737"/>
    </source>
</evidence>
<feature type="repeat" description="WD" evidence="7">
    <location>
        <begin position="209"/>
        <end position="250"/>
    </location>
</feature>
<dbReference type="SUPFAM" id="SSF57586">
    <property type="entry name" value="TNF receptor-like"/>
    <property type="match status" value="2"/>
</dbReference>
<evidence type="ECO:0000313" key="11">
    <source>
        <dbReference type="EMBL" id="CAK8674675.1"/>
    </source>
</evidence>
<dbReference type="Pfam" id="PF00020">
    <property type="entry name" value="TNFR_c6"/>
    <property type="match status" value="2"/>
</dbReference>
<feature type="disulfide bond" evidence="6">
    <location>
        <begin position="742"/>
        <end position="760"/>
    </location>
</feature>
<dbReference type="Gene3D" id="2.130.10.10">
    <property type="entry name" value="YVTN repeat-like/Quinoprotein amine dehydrogenase"/>
    <property type="match status" value="2"/>
</dbReference>
<feature type="disulfide bond" evidence="6">
    <location>
        <begin position="739"/>
        <end position="752"/>
    </location>
</feature>
<dbReference type="SMART" id="SM00320">
    <property type="entry name" value="WD40"/>
    <property type="match status" value="7"/>
</dbReference>
<dbReference type="InterPro" id="IPR001680">
    <property type="entry name" value="WD40_rpt"/>
</dbReference>
<dbReference type="CDD" id="cd00200">
    <property type="entry name" value="WD40"/>
    <property type="match status" value="1"/>
</dbReference>
<dbReference type="InterPro" id="IPR019775">
    <property type="entry name" value="WD40_repeat_CS"/>
</dbReference>
<evidence type="ECO:0000256" key="5">
    <source>
        <dbReference type="ARBA" id="ARBA00031683"/>
    </source>
</evidence>
<keyword evidence="6" id="KW-1015">Disulfide bond</keyword>